<evidence type="ECO:0000256" key="1">
    <source>
        <dbReference type="SAM" id="SignalP"/>
    </source>
</evidence>
<organism evidence="2 3">
    <name type="scientific">Cryoendolithus antarcticus</name>
    <dbReference type="NCBI Taxonomy" id="1507870"/>
    <lineage>
        <taxon>Eukaryota</taxon>
        <taxon>Fungi</taxon>
        <taxon>Dikarya</taxon>
        <taxon>Ascomycota</taxon>
        <taxon>Pezizomycotina</taxon>
        <taxon>Dothideomycetes</taxon>
        <taxon>Dothideomycetidae</taxon>
        <taxon>Cladosporiales</taxon>
        <taxon>Cladosporiaceae</taxon>
        <taxon>Cryoendolithus</taxon>
    </lineage>
</organism>
<keyword evidence="3" id="KW-1185">Reference proteome</keyword>
<name>A0A1V8TNE0_9PEZI</name>
<keyword evidence="1" id="KW-0732">Signal</keyword>
<gene>
    <name evidence="2" type="ORF">B0A48_02288</name>
</gene>
<evidence type="ECO:0008006" key="4">
    <source>
        <dbReference type="Google" id="ProtNLM"/>
    </source>
</evidence>
<dbReference type="AlphaFoldDB" id="A0A1V8TNE0"/>
<evidence type="ECO:0000313" key="3">
    <source>
        <dbReference type="Proteomes" id="UP000192596"/>
    </source>
</evidence>
<evidence type="ECO:0000313" key="2">
    <source>
        <dbReference type="EMBL" id="OQO12824.1"/>
    </source>
</evidence>
<feature type="signal peptide" evidence="1">
    <location>
        <begin position="1"/>
        <end position="17"/>
    </location>
</feature>
<accession>A0A1V8TNE0</accession>
<sequence length="235" mass="23018">MTLRCALIFLLAALASAEDASTSTTTLTIVSGATVVPGFTPPSVFASSTSTSSTSSTTSTSSIPTFNWLHPAYPGHDQAFAASIIGNCSSTTTAAIACTSDSDPSNTLCDESAPTITYTLVPSALMYGSSASASGTAVLEAASCTYLPGSTAAGLMQSSATCIITAQVVIGTSTSRTSSEVGYALTTAVVEVTAGVAGGNGTCGEGAKKGGAGSVKATRWVAVAVLGLLGAATLL</sequence>
<dbReference type="InParanoid" id="A0A1V8TNE0"/>
<reference evidence="3" key="1">
    <citation type="submission" date="2017-03" db="EMBL/GenBank/DDBJ databases">
        <title>Genomes of endolithic fungi from Antarctica.</title>
        <authorList>
            <person name="Coleine C."/>
            <person name="Masonjones S."/>
            <person name="Stajich J.E."/>
        </authorList>
    </citation>
    <scope>NUCLEOTIDE SEQUENCE [LARGE SCALE GENOMIC DNA]</scope>
    <source>
        <strain evidence="3">CCFEE 5527</strain>
    </source>
</reference>
<proteinExistence type="predicted"/>
<dbReference type="EMBL" id="NAJO01000004">
    <property type="protein sequence ID" value="OQO12824.1"/>
    <property type="molecule type" value="Genomic_DNA"/>
</dbReference>
<feature type="chain" id="PRO_5012031564" description="Ig-like domain-containing protein" evidence="1">
    <location>
        <begin position="18"/>
        <end position="235"/>
    </location>
</feature>
<dbReference type="Proteomes" id="UP000192596">
    <property type="component" value="Unassembled WGS sequence"/>
</dbReference>
<comment type="caution">
    <text evidence="2">The sequence shown here is derived from an EMBL/GenBank/DDBJ whole genome shotgun (WGS) entry which is preliminary data.</text>
</comment>
<protein>
    <recommendedName>
        <fullName evidence="4">Ig-like domain-containing protein</fullName>
    </recommendedName>
</protein>